<dbReference type="STRING" id="887062.HGR_14074"/>
<proteinExistence type="predicted"/>
<evidence type="ECO:0000313" key="2">
    <source>
        <dbReference type="EMBL" id="EGI75883.1"/>
    </source>
</evidence>
<dbReference type="OrthoDB" id="8566581at2"/>
<dbReference type="RefSeq" id="WP_006298918.1">
    <property type="nucleotide sequence ID" value="NZ_AEGR01000089.1"/>
</dbReference>
<protein>
    <submittedName>
        <fullName evidence="2">Uncharacterized protein</fullName>
    </submittedName>
</protein>
<evidence type="ECO:0000313" key="3">
    <source>
        <dbReference type="Proteomes" id="UP000016368"/>
    </source>
</evidence>
<dbReference type="InterPro" id="IPR050026">
    <property type="entry name" value="PHA_gran_PhaM_N"/>
</dbReference>
<dbReference type="EMBL" id="AEGR01000089">
    <property type="protein sequence ID" value="EGI75883.1"/>
    <property type="molecule type" value="Genomic_DNA"/>
</dbReference>
<evidence type="ECO:0000256" key="1">
    <source>
        <dbReference type="SAM" id="MobiDB-lite"/>
    </source>
</evidence>
<comment type="caution">
    <text evidence="2">The sequence shown here is derived from an EMBL/GenBank/DDBJ whole genome shotgun (WGS) entry which is preliminary data.</text>
</comment>
<feature type="compositionally biased region" description="Low complexity" evidence="1">
    <location>
        <begin position="165"/>
        <end position="174"/>
    </location>
</feature>
<feature type="compositionally biased region" description="Low complexity" evidence="1">
    <location>
        <begin position="193"/>
        <end position="211"/>
    </location>
</feature>
<dbReference type="Proteomes" id="UP000016368">
    <property type="component" value="Unassembled WGS sequence"/>
</dbReference>
<name>F3KWH6_9BURK</name>
<feature type="region of interest" description="Disordered" evidence="1">
    <location>
        <begin position="165"/>
        <end position="223"/>
    </location>
</feature>
<gene>
    <name evidence="2" type="ORF">HGR_14074</name>
</gene>
<accession>F3KWH6</accession>
<dbReference type="eggNOG" id="ENOG5030V4M">
    <property type="taxonomic scope" value="Bacteria"/>
</dbReference>
<dbReference type="AlphaFoldDB" id="F3KWH6"/>
<feature type="region of interest" description="Disordered" evidence="1">
    <location>
        <begin position="94"/>
        <end position="122"/>
    </location>
</feature>
<dbReference type="NCBIfam" id="NF043076">
    <property type="entry name" value="PHA_gran_PhaM"/>
    <property type="match status" value="1"/>
</dbReference>
<keyword evidence="3" id="KW-1185">Reference proteome</keyword>
<feature type="compositionally biased region" description="Low complexity" evidence="1">
    <location>
        <begin position="106"/>
        <end position="122"/>
    </location>
</feature>
<sequence>MNPKSNPQGLGADFGAYVPGFDFLQKLAHGDPQALYASWIAPTLDPKVLDQRIGELKAVLFWLEQNTAALKATLQALELQKMTLAALRSMGSPMPGVAPASDDRTSASGASATSGATGAQAQPGAAPFMADAMQYWGALTQQFQTIAAQAMQEVAARSAASAAANADADSAPKPATAPAAEGQSPRASDEAARSGAADPAARAAPAGAQPRRGAKPKPGQPDA</sequence>
<reference evidence="2 3" key="1">
    <citation type="journal article" date="2011" name="EMBO J.">
        <title>Structural diversity of bacterial flagellar motors.</title>
        <authorList>
            <person name="Chen S."/>
            <person name="Beeby M."/>
            <person name="Murphy G.E."/>
            <person name="Leadbetter J.R."/>
            <person name="Hendrixson D.R."/>
            <person name="Briegel A."/>
            <person name="Li Z."/>
            <person name="Shi J."/>
            <person name="Tocheva E.I."/>
            <person name="Muller A."/>
            <person name="Dobro M.J."/>
            <person name="Jensen G.J."/>
        </authorList>
    </citation>
    <scope>NUCLEOTIDE SEQUENCE [LARGE SCALE GENOMIC DNA]</scope>
    <source>
        <strain evidence="2 3">ATCC 19624</strain>
    </source>
</reference>
<organism evidence="2 3">
    <name type="scientific">Hylemonella gracilis ATCC 19624</name>
    <dbReference type="NCBI Taxonomy" id="887062"/>
    <lineage>
        <taxon>Bacteria</taxon>
        <taxon>Pseudomonadati</taxon>
        <taxon>Pseudomonadota</taxon>
        <taxon>Betaproteobacteria</taxon>
        <taxon>Burkholderiales</taxon>
        <taxon>Comamonadaceae</taxon>
        <taxon>Hylemonella</taxon>
    </lineage>
</organism>